<gene>
    <name evidence="2" type="ORF">B0H16DRAFT_1517004</name>
</gene>
<protein>
    <submittedName>
        <fullName evidence="2">Uncharacterized protein</fullName>
    </submittedName>
</protein>
<dbReference type="AlphaFoldDB" id="A0AAD7JT79"/>
<reference evidence="2" key="1">
    <citation type="submission" date="2023-03" db="EMBL/GenBank/DDBJ databases">
        <title>Massive genome expansion in bonnet fungi (Mycena s.s.) driven by repeated elements and novel gene families across ecological guilds.</title>
        <authorList>
            <consortium name="Lawrence Berkeley National Laboratory"/>
            <person name="Harder C.B."/>
            <person name="Miyauchi S."/>
            <person name="Viragh M."/>
            <person name="Kuo A."/>
            <person name="Thoen E."/>
            <person name="Andreopoulos B."/>
            <person name="Lu D."/>
            <person name="Skrede I."/>
            <person name="Drula E."/>
            <person name="Henrissat B."/>
            <person name="Morin E."/>
            <person name="Kohler A."/>
            <person name="Barry K."/>
            <person name="LaButti K."/>
            <person name="Morin E."/>
            <person name="Salamov A."/>
            <person name="Lipzen A."/>
            <person name="Mereny Z."/>
            <person name="Hegedus B."/>
            <person name="Baldrian P."/>
            <person name="Stursova M."/>
            <person name="Weitz H."/>
            <person name="Taylor A."/>
            <person name="Grigoriev I.V."/>
            <person name="Nagy L.G."/>
            <person name="Martin F."/>
            <person name="Kauserud H."/>
        </authorList>
    </citation>
    <scope>NUCLEOTIDE SEQUENCE</scope>
    <source>
        <strain evidence="2">CBHHK182m</strain>
    </source>
</reference>
<comment type="caution">
    <text evidence="2">The sequence shown here is derived from an EMBL/GenBank/DDBJ whole genome shotgun (WGS) entry which is preliminary data.</text>
</comment>
<dbReference type="Proteomes" id="UP001215598">
    <property type="component" value="Unassembled WGS sequence"/>
</dbReference>
<evidence type="ECO:0000313" key="2">
    <source>
        <dbReference type="EMBL" id="KAJ7769992.1"/>
    </source>
</evidence>
<accession>A0AAD7JT79</accession>
<evidence type="ECO:0000313" key="3">
    <source>
        <dbReference type="Proteomes" id="UP001215598"/>
    </source>
</evidence>
<proteinExistence type="predicted"/>
<name>A0AAD7JT79_9AGAR</name>
<organism evidence="2 3">
    <name type="scientific">Mycena metata</name>
    <dbReference type="NCBI Taxonomy" id="1033252"/>
    <lineage>
        <taxon>Eukaryota</taxon>
        <taxon>Fungi</taxon>
        <taxon>Dikarya</taxon>
        <taxon>Basidiomycota</taxon>
        <taxon>Agaricomycotina</taxon>
        <taxon>Agaricomycetes</taxon>
        <taxon>Agaricomycetidae</taxon>
        <taxon>Agaricales</taxon>
        <taxon>Marasmiineae</taxon>
        <taxon>Mycenaceae</taxon>
        <taxon>Mycena</taxon>
    </lineage>
</organism>
<keyword evidence="3" id="KW-1185">Reference proteome</keyword>
<sequence>MFPTGNGNASRRRVDPPFYSSSQGRHRSEGNYYSNPPLRRERYRSIEYVQPELGWNAMDFVDSDEEFPPSGNDFTYESSIPEDLPTAATSIEVDEFLSSLELPKPTKFTKRVFDYKPSALTSNFLRPVSSNKWAWNGGLEISVSGQLQTVCSKVTVTDATEAAAPRLASFIVSTMRSLELIHLYDIADLYMVLPGFKSAHQLARLIASGPDEANLDVLSKYLSKKEQAFLIPALWDGERIGAIVFTPPTAKYLLRCLCVPPDMCRQTSLIAALLFNQEPSPNQTEQKHFMPSLNRRVDPVVLSPDAWRRSIREEYDYHLALSVLQLPKEVREFIFNHASTVWFDFGNGDFREDQLTRHLRRVLCKSHFGVVPPENASADIVFIHVGALKNIHSLPYLVERRLRSDIRFCLYGTHETVPRERWGHRDIYLLGGVVTFTPEALAADTFGVLRTINDIHAHPLWTCYLLPAVLGMAVKLAEIREDETPHYTGSIPYNLNRIIESIVRGDISFMNAPPVDDPFHQSTATRQWAVDFGLLRPQTSEAILDYSAKAFTKDIYSLVPPSNWTTRAEHIIVADLRRMQIQPALMGEYRRFVVLDWQSSLDISRDRVLKYGIERRGLREFSFNDDLERDLEFS</sequence>
<evidence type="ECO:0000256" key="1">
    <source>
        <dbReference type="SAM" id="MobiDB-lite"/>
    </source>
</evidence>
<dbReference type="EMBL" id="JARKIB010000017">
    <property type="protein sequence ID" value="KAJ7769992.1"/>
    <property type="molecule type" value="Genomic_DNA"/>
</dbReference>
<feature type="region of interest" description="Disordered" evidence="1">
    <location>
        <begin position="1"/>
        <end position="36"/>
    </location>
</feature>